<evidence type="ECO:0000313" key="5">
    <source>
        <dbReference type="Proteomes" id="UP000245341"/>
    </source>
</evidence>
<evidence type="ECO:0000256" key="2">
    <source>
        <dbReference type="ARBA" id="ARBA00022884"/>
    </source>
</evidence>
<name>A0A7F8QXX6_LEPWE</name>
<dbReference type="Pfam" id="PF00076">
    <property type="entry name" value="RRM_1"/>
    <property type="match status" value="1"/>
</dbReference>
<dbReference type="InterPro" id="IPR000504">
    <property type="entry name" value="RRM_dom"/>
</dbReference>
<dbReference type="KEGG" id="lww:115941575"/>
<evidence type="ECO:0000313" key="6">
    <source>
        <dbReference type="RefSeq" id="XP_030886007.1"/>
    </source>
</evidence>
<sequence>MEFTNIYVKNLHVDVDEQGLQDLFSQFGKMLSVKVMRDDSGHSRGFGFVNFEKHEEAQKVGASPWLCFMEEAPSQH</sequence>
<dbReference type="AlphaFoldDB" id="A0A7F8QXX6"/>
<dbReference type="PANTHER" id="PTHR24012">
    <property type="entry name" value="RNA BINDING PROTEIN"/>
    <property type="match status" value="1"/>
</dbReference>
<dbReference type="GeneID" id="115941575"/>
<reference evidence="6" key="1">
    <citation type="submission" date="2025-08" db="UniProtKB">
        <authorList>
            <consortium name="RefSeq"/>
        </authorList>
    </citation>
    <scope>IDENTIFICATION</scope>
    <source>
        <tissue evidence="6">Liver</tissue>
    </source>
</reference>
<evidence type="ECO:0000259" key="4">
    <source>
        <dbReference type="PROSITE" id="PS50102"/>
    </source>
</evidence>
<proteinExistence type="predicted"/>
<protein>
    <submittedName>
        <fullName evidence="6">Polyadenylate-binding protein 1-like</fullName>
    </submittedName>
</protein>
<dbReference type="SMART" id="SM00360">
    <property type="entry name" value="RRM"/>
    <property type="match status" value="1"/>
</dbReference>
<dbReference type="Gene3D" id="3.30.70.330">
    <property type="match status" value="1"/>
</dbReference>
<gene>
    <name evidence="6" type="primary">LOC115941575</name>
</gene>
<accession>A0A7F8QXX6</accession>
<evidence type="ECO:0000256" key="1">
    <source>
        <dbReference type="ARBA" id="ARBA00022737"/>
    </source>
</evidence>
<dbReference type="Proteomes" id="UP000245341">
    <property type="component" value="Unplaced"/>
</dbReference>
<dbReference type="SUPFAM" id="SSF54928">
    <property type="entry name" value="RNA-binding domain, RBD"/>
    <property type="match status" value="1"/>
</dbReference>
<feature type="domain" description="RRM" evidence="4">
    <location>
        <begin position="4"/>
        <end position="60"/>
    </location>
</feature>
<dbReference type="RefSeq" id="XP_030886007.1">
    <property type="nucleotide sequence ID" value="XM_031030147.1"/>
</dbReference>
<evidence type="ECO:0000256" key="3">
    <source>
        <dbReference type="PROSITE-ProRule" id="PRU00176"/>
    </source>
</evidence>
<dbReference type="GO" id="GO:0003723">
    <property type="term" value="F:RNA binding"/>
    <property type="evidence" value="ECO:0007669"/>
    <property type="project" value="UniProtKB-UniRule"/>
</dbReference>
<keyword evidence="1" id="KW-0677">Repeat</keyword>
<dbReference type="InterPro" id="IPR012677">
    <property type="entry name" value="Nucleotide-bd_a/b_plait_sf"/>
</dbReference>
<dbReference type="PROSITE" id="PS50102">
    <property type="entry name" value="RRM"/>
    <property type="match status" value="1"/>
</dbReference>
<dbReference type="InterPro" id="IPR035979">
    <property type="entry name" value="RBD_domain_sf"/>
</dbReference>
<organism evidence="5 6">
    <name type="scientific">Leptonychotes weddellii</name>
    <name type="common">Weddell seal</name>
    <name type="synonym">Otaria weddellii</name>
    <dbReference type="NCBI Taxonomy" id="9713"/>
    <lineage>
        <taxon>Eukaryota</taxon>
        <taxon>Metazoa</taxon>
        <taxon>Chordata</taxon>
        <taxon>Craniata</taxon>
        <taxon>Vertebrata</taxon>
        <taxon>Euteleostomi</taxon>
        <taxon>Mammalia</taxon>
        <taxon>Eutheria</taxon>
        <taxon>Laurasiatheria</taxon>
        <taxon>Carnivora</taxon>
        <taxon>Caniformia</taxon>
        <taxon>Pinnipedia</taxon>
        <taxon>Phocidae</taxon>
        <taxon>Monachinae</taxon>
        <taxon>Lobodontini</taxon>
        <taxon>Leptonychotes</taxon>
    </lineage>
</organism>
<keyword evidence="2 3" id="KW-0694">RNA-binding</keyword>
<keyword evidence="5" id="KW-1185">Reference proteome</keyword>